<feature type="region of interest" description="Disordered" evidence="1">
    <location>
        <begin position="206"/>
        <end position="271"/>
    </location>
</feature>
<proteinExistence type="predicted"/>
<dbReference type="Proteomes" id="UP001590950">
    <property type="component" value="Unassembled WGS sequence"/>
</dbReference>
<evidence type="ECO:0000256" key="1">
    <source>
        <dbReference type="SAM" id="MobiDB-lite"/>
    </source>
</evidence>
<keyword evidence="3" id="KW-1185">Reference proteome</keyword>
<evidence type="ECO:0000313" key="3">
    <source>
        <dbReference type="Proteomes" id="UP001590950"/>
    </source>
</evidence>
<dbReference type="EMBL" id="JBEFKJ010000008">
    <property type="protein sequence ID" value="KAL2044766.1"/>
    <property type="molecule type" value="Genomic_DNA"/>
</dbReference>
<accession>A0ABR4AIS9</accession>
<dbReference type="PANTHER" id="PTHR21521:SF0">
    <property type="entry name" value="AMUN, ISOFORM A"/>
    <property type="match status" value="1"/>
</dbReference>
<feature type="compositionally biased region" description="Basic and acidic residues" evidence="1">
    <location>
        <begin position="250"/>
        <end position="259"/>
    </location>
</feature>
<dbReference type="PANTHER" id="PTHR21521">
    <property type="entry name" value="AMUN, ISOFORM A"/>
    <property type="match status" value="1"/>
</dbReference>
<protein>
    <submittedName>
        <fullName evidence="2">Uncharacterized protein</fullName>
    </submittedName>
</protein>
<evidence type="ECO:0000313" key="2">
    <source>
        <dbReference type="EMBL" id="KAL2044766.1"/>
    </source>
</evidence>
<reference evidence="2 3" key="1">
    <citation type="submission" date="2024-09" db="EMBL/GenBank/DDBJ databases">
        <title>Rethinking Asexuality: The Enigmatic Case of Functional Sexual Genes in Lepraria (Stereocaulaceae).</title>
        <authorList>
            <person name="Doellman M."/>
            <person name="Sun Y."/>
            <person name="Barcenas-Pena A."/>
            <person name="Lumbsch H.T."/>
            <person name="Grewe F."/>
        </authorList>
    </citation>
    <scope>NUCLEOTIDE SEQUENCE [LARGE SCALE GENOMIC DNA]</scope>
    <source>
        <strain evidence="2 3">Mercado 3170</strain>
    </source>
</reference>
<comment type="caution">
    <text evidence="2">The sequence shown here is derived from an EMBL/GenBank/DDBJ whole genome shotgun (WGS) entry which is preliminary data.</text>
</comment>
<dbReference type="InterPro" id="IPR011257">
    <property type="entry name" value="DNA_glycosylase"/>
</dbReference>
<sequence>MKNLDSPTKITLPTLQSHLLSYESHVPDKIQKLESLRVNDIPETLAQRKKVGNAFLEKNEVTSLVEWKLKHGTYRPNLAKLVASNSIKEIRDTTKSAFAIYEANNDDFAKSISTLTNLKGIGPATASLLLSCYDSVKVPFFSDELYRYLHFEEAASKGWDRKINYTMKEYKSLFEKLQTLRKRLEKESKQDVSAIDVERMAYVLGKEAPTKDPDTITSTGIDDENEDETNDGLLRPPPKRQKKNPPKSEPLSKSREPNPKPKSKNKPPLIP</sequence>
<dbReference type="SUPFAM" id="SSF48150">
    <property type="entry name" value="DNA-glycosylase"/>
    <property type="match status" value="1"/>
</dbReference>
<feature type="compositionally biased region" description="Acidic residues" evidence="1">
    <location>
        <begin position="221"/>
        <end position="230"/>
    </location>
</feature>
<gene>
    <name evidence="2" type="ORF">N7G274_002541</name>
</gene>
<name>A0ABR4AIS9_9LECA</name>
<organism evidence="2 3">
    <name type="scientific">Stereocaulon virgatum</name>
    <dbReference type="NCBI Taxonomy" id="373712"/>
    <lineage>
        <taxon>Eukaryota</taxon>
        <taxon>Fungi</taxon>
        <taxon>Dikarya</taxon>
        <taxon>Ascomycota</taxon>
        <taxon>Pezizomycotina</taxon>
        <taxon>Lecanoromycetes</taxon>
        <taxon>OSLEUM clade</taxon>
        <taxon>Lecanoromycetidae</taxon>
        <taxon>Lecanorales</taxon>
        <taxon>Lecanorineae</taxon>
        <taxon>Stereocaulaceae</taxon>
        <taxon>Stereocaulon</taxon>
    </lineage>
</organism>